<accession>A0A8J8NTH0</accession>
<evidence type="ECO:0000313" key="1">
    <source>
        <dbReference type="EMBL" id="TNV80399.1"/>
    </source>
</evidence>
<evidence type="ECO:0000313" key="2">
    <source>
        <dbReference type="Proteomes" id="UP000785679"/>
    </source>
</evidence>
<gene>
    <name evidence="1" type="ORF">FGO68_gene444</name>
</gene>
<reference evidence="1" key="1">
    <citation type="submission" date="2019-06" db="EMBL/GenBank/DDBJ databases">
        <authorList>
            <person name="Zheng W."/>
        </authorList>
    </citation>
    <scope>NUCLEOTIDE SEQUENCE</scope>
    <source>
        <strain evidence="1">QDHG01</strain>
    </source>
</reference>
<name>A0A8J8NTH0_HALGN</name>
<dbReference type="AlphaFoldDB" id="A0A8J8NTH0"/>
<keyword evidence="2" id="KW-1185">Reference proteome</keyword>
<organism evidence="1 2">
    <name type="scientific">Halteria grandinella</name>
    <dbReference type="NCBI Taxonomy" id="5974"/>
    <lineage>
        <taxon>Eukaryota</taxon>
        <taxon>Sar</taxon>
        <taxon>Alveolata</taxon>
        <taxon>Ciliophora</taxon>
        <taxon>Intramacronucleata</taxon>
        <taxon>Spirotrichea</taxon>
        <taxon>Stichotrichia</taxon>
        <taxon>Sporadotrichida</taxon>
        <taxon>Halteriidae</taxon>
        <taxon>Halteria</taxon>
    </lineage>
</organism>
<comment type="caution">
    <text evidence="1">The sequence shown here is derived from an EMBL/GenBank/DDBJ whole genome shotgun (WGS) entry which is preliminary data.</text>
</comment>
<dbReference type="Gene3D" id="2.60.120.820">
    <property type="entry name" value="PHR domain"/>
    <property type="match status" value="1"/>
</dbReference>
<protein>
    <submittedName>
        <fullName evidence="1">Uncharacterized protein</fullName>
    </submittedName>
</protein>
<proteinExistence type="predicted"/>
<dbReference type="InterPro" id="IPR038648">
    <property type="entry name" value="PHR_sf"/>
</dbReference>
<sequence>MHQFEEGREIIVKKGELFEIAHTLQYQEGPQESQAFHLNTKKHDPNRDVFKVENSKYSSNNTSIEKGVIPAILYKEYKEGH</sequence>
<dbReference type="EMBL" id="RRYP01007553">
    <property type="protein sequence ID" value="TNV80399.1"/>
    <property type="molecule type" value="Genomic_DNA"/>
</dbReference>
<dbReference type="Proteomes" id="UP000785679">
    <property type="component" value="Unassembled WGS sequence"/>
</dbReference>